<keyword evidence="2" id="KW-1185">Reference proteome</keyword>
<dbReference type="EMBL" id="JBGNUJ010000010">
    <property type="protein sequence ID" value="KAL3955045.1"/>
    <property type="molecule type" value="Genomic_DNA"/>
</dbReference>
<dbReference type="Proteomes" id="UP001638806">
    <property type="component" value="Unassembled WGS sequence"/>
</dbReference>
<evidence type="ECO:0000313" key="1">
    <source>
        <dbReference type="EMBL" id="KAL3955045.1"/>
    </source>
</evidence>
<organism evidence="1 2">
    <name type="scientific">Purpureocillium lilacinum</name>
    <name type="common">Paecilomyces lilacinus</name>
    <dbReference type="NCBI Taxonomy" id="33203"/>
    <lineage>
        <taxon>Eukaryota</taxon>
        <taxon>Fungi</taxon>
        <taxon>Dikarya</taxon>
        <taxon>Ascomycota</taxon>
        <taxon>Pezizomycotina</taxon>
        <taxon>Sordariomycetes</taxon>
        <taxon>Hypocreomycetidae</taxon>
        <taxon>Hypocreales</taxon>
        <taxon>Ophiocordycipitaceae</taxon>
        <taxon>Purpureocillium</taxon>
    </lineage>
</organism>
<proteinExistence type="predicted"/>
<protein>
    <submittedName>
        <fullName evidence="1">Uncharacterized protein</fullName>
    </submittedName>
</protein>
<name>A0ACC4DFB1_PURLI</name>
<reference evidence="1" key="1">
    <citation type="submission" date="2024-12" db="EMBL/GenBank/DDBJ databases">
        <title>Comparative genomics and development of molecular markers within Purpureocillium lilacinum and among Purpureocillium species.</title>
        <authorList>
            <person name="Yeh Z.-Y."/>
            <person name="Ni N.-T."/>
            <person name="Lo P.-H."/>
            <person name="Mushyakhwo K."/>
            <person name="Lin C.-F."/>
            <person name="Nai Y.-S."/>
        </authorList>
    </citation>
    <scope>NUCLEOTIDE SEQUENCE</scope>
    <source>
        <strain evidence="1">NCHU-NPUST-175</strain>
    </source>
</reference>
<evidence type="ECO:0000313" key="2">
    <source>
        <dbReference type="Proteomes" id="UP001638806"/>
    </source>
</evidence>
<accession>A0ACC4DFB1</accession>
<comment type="caution">
    <text evidence="1">The sequence shown here is derived from an EMBL/GenBank/DDBJ whole genome shotgun (WGS) entry which is preliminary data.</text>
</comment>
<gene>
    <name evidence="1" type="ORF">ACCO45_010608</name>
</gene>
<sequence>MDRTIRLASAALTAVRRRHSHHPGRPPPHPQLPNPSGALDEESAPVPFAHLLRHDEPPPIAFLTLLSSFDLPDDINIPPPSPICNLVLSSVAYAFARDRSLLFRRPDSRPSLRLDPNARPPENVRLTRRAASVLGLRLPTTNRACLAAAQHLKATRDVRT</sequence>